<dbReference type="KEGG" id="bcad:DBX24_01590"/>
<accession>A0A6P1QR81</accession>
<dbReference type="InterPro" id="IPR025921">
    <property type="entry name" value="HmuY"/>
</dbReference>
<reference evidence="1 2" key="1">
    <citation type="submission" date="2018-04" db="EMBL/GenBank/DDBJ databases">
        <title>Characteristic and Complete Genome Sequencing of A Novel Member of Infective Endocarditis Causative Bacteria: Bergeyella cardium QL-PH.</title>
        <authorList>
            <person name="Pan H."/>
            <person name="Sun E."/>
            <person name="Zhang Y."/>
        </authorList>
    </citation>
    <scope>NUCLEOTIDE SEQUENCE [LARGE SCALE GENOMIC DNA]</scope>
    <source>
        <strain evidence="1 2">HPQL</strain>
    </source>
</reference>
<dbReference type="Pfam" id="PF14064">
    <property type="entry name" value="HmuY"/>
    <property type="match status" value="1"/>
</dbReference>
<keyword evidence="2" id="KW-1185">Reference proteome</keyword>
<dbReference type="CDD" id="cd12105">
    <property type="entry name" value="HmuY"/>
    <property type="match status" value="1"/>
</dbReference>
<dbReference type="EMBL" id="CP029149">
    <property type="protein sequence ID" value="QHN64676.1"/>
    <property type="molecule type" value="Genomic_DNA"/>
</dbReference>
<protein>
    <submittedName>
        <fullName evidence="1">Heme-binding protein HmuY</fullName>
    </submittedName>
</protein>
<dbReference type="PROSITE" id="PS51257">
    <property type="entry name" value="PROKAR_LIPOPROTEIN"/>
    <property type="match status" value="1"/>
</dbReference>
<evidence type="ECO:0000313" key="2">
    <source>
        <dbReference type="Proteomes" id="UP000464318"/>
    </source>
</evidence>
<organism evidence="1 2">
    <name type="scientific">Bergeyella cardium</name>
    <dbReference type="NCBI Taxonomy" id="1585976"/>
    <lineage>
        <taxon>Bacteria</taxon>
        <taxon>Pseudomonadati</taxon>
        <taxon>Bacteroidota</taxon>
        <taxon>Flavobacteriia</taxon>
        <taxon>Flavobacteriales</taxon>
        <taxon>Weeksellaceae</taxon>
        <taxon>Bergeyella</taxon>
    </lineage>
</organism>
<dbReference type="RefSeq" id="WP_120488665.1">
    <property type="nucleotide sequence ID" value="NZ_CP029149.1"/>
</dbReference>
<sequence>MKKIFFSLVLGVLTLTSCSRDEDLPLPTPVPTGAKEATLDASKKNVWKYFSFSKGTEVTVTDPDNDLNWDIAFQRLYVKTNSGFSGKGKGGVVKTDGKDFSALKQAPTSGFLADDKKETVEIGYPPQTVELSYNSAISGGNGDQGQVNGFASFYPSLAQQGKTPYITHKWVYVVKTADGKKFVKLQVTDYVNEKNQGGYPKFTYQVSNDGKF</sequence>
<gene>
    <name evidence="1" type="ORF">DBX24_01590</name>
</gene>
<name>A0A6P1QR81_9FLAO</name>
<dbReference type="OrthoDB" id="1100343at2"/>
<proteinExistence type="predicted"/>
<evidence type="ECO:0000313" key="1">
    <source>
        <dbReference type="EMBL" id="QHN64676.1"/>
    </source>
</evidence>
<dbReference type="Proteomes" id="UP000464318">
    <property type="component" value="Chromosome"/>
</dbReference>
<dbReference type="AlphaFoldDB" id="A0A6P1QR81"/>